<evidence type="ECO:0000256" key="1">
    <source>
        <dbReference type="ARBA" id="ARBA00004613"/>
    </source>
</evidence>
<dbReference type="GO" id="GO:0005576">
    <property type="term" value="C:extracellular region"/>
    <property type="evidence" value="ECO:0007669"/>
    <property type="project" value="UniProtKB-SubCell"/>
</dbReference>
<dbReference type="InterPro" id="IPR040853">
    <property type="entry name" value="RapA2_cadherin-like"/>
</dbReference>
<dbReference type="GO" id="GO:0005509">
    <property type="term" value="F:calcium ion binding"/>
    <property type="evidence" value="ECO:0007669"/>
    <property type="project" value="InterPro"/>
</dbReference>
<dbReference type="InterPro" id="IPR002035">
    <property type="entry name" value="VWF_A"/>
</dbReference>
<dbReference type="PROSITE" id="PS00330">
    <property type="entry name" value="HEMOLYSIN_CALCIUM"/>
    <property type="match status" value="3"/>
</dbReference>
<dbReference type="SUPFAM" id="SSF51120">
    <property type="entry name" value="beta-Roll"/>
    <property type="match status" value="1"/>
</dbReference>
<dbReference type="Pfam" id="PF00353">
    <property type="entry name" value="HemolysinCabind"/>
    <property type="match status" value="3"/>
</dbReference>
<dbReference type="Gene3D" id="3.40.50.410">
    <property type="entry name" value="von Willebrand factor, type A domain"/>
    <property type="match status" value="1"/>
</dbReference>
<dbReference type="NCBIfam" id="TIGR03661">
    <property type="entry name" value="T1SS_VCA0849"/>
    <property type="match status" value="1"/>
</dbReference>
<dbReference type="RefSeq" id="WP_095661280.1">
    <property type="nucleotide sequence ID" value="NZ_CP023054.1"/>
</dbReference>
<dbReference type="Gene3D" id="2.150.10.10">
    <property type="entry name" value="Serralysin-like metalloprotease, C-terminal"/>
    <property type="match status" value="1"/>
</dbReference>
<dbReference type="Gene3D" id="2.60.40.10">
    <property type="entry name" value="Immunoglobulins"/>
    <property type="match status" value="3"/>
</dbReference>
<evidence type="ECO:0000256" key="3">
    <source>
        <dbReference type="ARBA" id="ARBA00022837"/>
    </source>
</evidence>
<evidence type="ECO:0000256" key="2">
    <source>
        <dbReference type="ARBA" id="ARBA00022525"/>
    </source>
</evidence>
<dbReference type="NCBIfam" id="TIGR01965">
    <property type="entry name" value="VCBS_repeat"/>
    <property type="match status" value="3"/>
</dbReference>
<dbReference type="InterPro" id="IPR036465">
    <property type="entry name" value="vWFA_dom_sf"/>
</dbReference>
<dbReference type="CDD" id="cd00198">
    <property type="entry name" value="vWFA"/>
    <property type="match status" value="1"/>
</dbReference>
<dbReference type="InterPro" id="IPR010221">
    <property type="entry name" value="VCBS_dom"/>
</dbReference>
<dbReference type="InterPro" id="IPR001343">
    <property type="entry name" value="Hemolysn_Ca-bd"/>
</dbReference>
<dbReference type="PANTHER" id="PTHR38340:SF1">
    <property type="entry name" value="S-LAYER PROTEIN"/>
    <property type="match status" value="1"/>
</dbReference>
<comment type="subcellular location">
    <subcellularLocation>
        <location evidence="1">Secreted</location>
    </subcellularLocation>
</comment>
<keyword evidence="2" id="KW-0964">Secreted</keyword>
<dbReference type="SUPFAM" id="SSF53300">
    <property type="entry name" value="vWA-like"/>
    <property type="match status" value="1"/>
</dbReference>
<dbReference type="PROSITE" id="PS50234">
    <property type="entry name" value="VWFA"/>
    <property type="match status" value="1"/>
</dbReference>
<dbReference type="InterPro" id="IPR019960">
    <property type="entry name" value="T1SS_VCA0849"/>
</dbReference>
<evidence type="ECO:0000313" key="5">
    <source>
        <dbReference type="Proteomes" id="UP000256923"/>
    </source>
</evidence>
<reference evidence="4 5" key="1">
    <citation type="submission" date="2018-12" db="EMBL/GenBank/DDBJ databases">
        <title>Characterization and Draft Genome of Vibrio anguillarum J360 Marine Pathogen Isolated from an Outbreak in Lumpfish (Cyclopterus lumpus).</title>
        <authorList>
            <person name="Vasquez J.I."/>
            <person name="Cao T."/>
            <person name="Chakraborty S."/>
            <person name="Gnanagobal H."/>
            <person name="Wescot J."/>
            <person name="Boyce D."/>
            <person name="Santander J."/>
        </authorList>
    </citation>
    <scope>NUCLEOTIDE SEQUENCE [LARGE SCALE GENOMIC DNA]</scope>
    <source>
        <strain evidence="4 5">J360</strain>
    </source>
</reference>
<dbReference type="InterPro" id="IPR011049">
    <property type="entry name" value="Serralysin-like_metalloprot_C"/>
</dbReference>
<dbReference type="NCBIfam" id="NF033682">
    <property type="entry name" value="retention_LapA"/>
    <property type="match status" value="1"/>
</dbReference>
<organism evidence="4 5">
    <name type="scientific">Vibrio anguillarum</name>
    <name type="common">Listonella anguillarum</name>
    <dbReference type="NCBI Taxonomy" id="55601"/>
    <lineage>
        <taxon>Bacteria</taxon>
        <taxon>Pseudomonadati</taxon>
        <taxon>Pseudomonadota</taxon>
        <taxon>Gammaproteobacteria</taxon>
        <taxon>Vibrionales</taxon>
        <taxon>Vibrionaceae</taxon>
        <taxon>Vibrio</taxon>
    </lineage>
</organism>
<gene>
    <name evidence="4" type="ORF">DYL72_14660</name>
</gene>
<protein>
    <submittedName>
        <fullName evidence="4">Retention module-containing protein</fullName>
    </submittedName>
</protein>
<dbReference type="SMART" id="SM00327">
    <property type="entry name" value="VWA"/>
    <property type="match status" value="1"/>
</dbReference>
<accession>A0A7U5S6W3</accession>
<dbReference type="Pfam" id="PF17803">
    <property type="entry name" value="Cadherin_4"/>
    <property type="match status" value="3"/>
</dbReference>
<dbReference type="InterPro" id="IPR047777">
    <property type="entry name" value="LapA-like_RM"/>
</dbReference>
<proteinExistence type="predicted"/>
<dbReference type="InterPro" id="IPR013783">
    <property type="entry name" value="Ig-like_fold"/>
</dbReference>
<name>A0A7U5S6W3_VIBAN</name>
<dbReference type="InterPro" id="IPR050557">
    <property type="entry name" value="RTX_toxin/Mannuronan_C5-epim"/>
</dbReference>
<dbReference type="PRINTS" id="PR00313">
    <property type="entry name" value="CABNDNGRPT"/>
</dbReference>
<dbReference type="Proteomes" id="UP000256923">
    <property type="component" value="Chromosome 1"/>
</dbReference>
<keyword evidence="3" id="KW-0106">Calcium</keyword>
<dbReference type="Pfam" id="PF13519">
    <property type="entry name" value="VWA_2"/>
    <property type="match status" value="1"/>
</dbReference>
<dbReference type="InterPro" id="IPR018511">
    <property type="entry name" value="Hemolysin-typ_Ca-bd_CS"/>
</dbReference>
<sequence length="1708" mass="178853">MELGSFSLGTTLTFGQMIVVDANGNVRVLQPGEKTLPGEIIISASNASQNDVGNNNDVQISKVNADGRNVDITNDINEIFAALEQGQDPTQLGEDLATAAGESNGSSPTGSVSIARDALETIAATEFSTSALTALGLSETQSLTLLESYSQSALGSIVTGTNDAATIAGDTAVVADETDAALTLSGTLSSEDVDNTDNRFTAKTIEGTNGTFSIDANGAWTFVANSAFNEMNVGDSKVESFTVTSVDGTEQVVKVTINGTNDAATIAGDTAVVADETDAALTLSGTLSSEDVDNTDNRFTAKTIEGTNGTFSIDANGAWTFVANSAFNEMNVGDSKVESFTVTSVDGTEQVVKVTINGTNDAATIAGDTAVVADETDAALTLSGTLSSEDVDNTDNRFTAKTIEGTNGTFSIDANGAWTFVANSAFNEMNVGDSKVESFTVTSVDGTEQVVKVTINGTNDAATIAISSIAPLSEEGLSGGLQDDIGSSDTSDAVKASGTITIDDVDSDSVEITLSGPVGITSGGMEVVWEWDAQNHKLIGSTFGSDSKSVIEIELTAPNESGKGEWNYTVTLLSPVDHPDGSQEDTLSLDLGVFVSDGQTTTESKLSIIIEDDAPSDHAMDPVAATATDIPDVLTGQFDLTSYRGNRTTIDGGQFTITAKGFSSALSSTLVSANINGDSEGIGVSSKDSPYHNLANEVDFRKFSDGSSASEELVIKLDPNTVAYGAKIEFSKMFGGEGESGIVEFWRDGKLIATQSFTSDENRGDYAKDFSVQQGGFDTMVIKATDNGSSFNHKDNSDFTVKNIEFLGADAPQPIAYGSGVVEPQWGADGRGALQLVGLDESATLKTVTGSDIAVELVGANTLTGKDAEGHLVFKLEFTPTTGKWEFYQYQNIQSPLGDGDIDFQVKVTDADGDSAVLGFAVKPVSPPVIGELTLNVSEEGLQGGIADDASVTGSQDTTNQASVDGQLSLSNVTQLSIGLPSDQYTSNGVAITWSLSSDKQMLTGSANGIKVVEFALDDQGKVNSVLHAPIDHPDKAGEDHLAIEIPLEAKNAAGAIGTGVVTLVIEDDAPLARDILHVLESETKQGANVQLILDVSGSMAWEAGNGKTRLQVMKESAVQLLDQYQAIGQTQVQLLLFNATASPYHNGSSYWMTVEQAKNYIMGLTAHGGTDYDHAIELAQNQWSGLGYGEPLSGASNVSYFLSDGVPEGYDWKNGVKNFNTIEKDELDSWVSHLQENKITSLAYGMGNNVPQGELDKVAYDGHLNVDTGSIVVSDVTQLPPILLQSVIQPIGGNILVPVDGYGMGADGGVIASITISDVTYLFDGQSMSVMGTSSSLTHSFDPTTNTLSIYINDKHSLIIDLDDGSYQFFGATISSDTQLVFDYTLKDNDGDTSSSSLTFVVGHDIKAEGNSIDSIQLYDTTTSNQKVQWSTSGVGSSSVTYHDHAEKGLVVDVGDGGDYVYLGKGDDIIYLGDSHVDGLDNHTQAHLKEMAASDLLDRFGTGLDGSWLQDANNEDSALNIPGASNAYVDIAHGGGGDDRIFGQGGTDLLFGGSGNDHIYGGEGNDGLRGGTGNDILDGGAGNDVLIGGLGNDILTGGDGADIFKWVEMETATDRVTDFHRSEGDSLDFSDLFEDMSKDEITVLLDGLSSADHQGVLDDVSIRVTGNEHESHLTIVKSGQTLTVDFDGASAADITSSLMDNLNHLKD</sequence>
<evidence type="ECO:0000313" key="4">
    <source>
        <dbReference type="EMBL" id="AZS26156.1"/>
    </source>
</evidence>
<dbReference type="EMBL" id="CP034672">
    <property type="protein sequence ID" value="AZS26156.1"/>
    <property type="molecule type" value="Genomic_DNA"/>
</dbReference>
<dbReference type="PANTHER" id="PTHR38340">
    <property type="entry name" value="S-LAYER PROTEIN"/>
    <property type="match status" value="1"/>
</dbReference>